<reference evidence="2" key="1">
    <citation type="journal article" date="2021" name="Open Biol.">
        <title>Shared evolutionary footprints suggest mitochondrial oxidative damage underlies multiple complex I losses in fungi.</title>
        <authorList>
            <person name="Schikora-Tamarit M.A."/>
            <person name="Marcet-Houben M."/>
            <person name="Nosek J."/>
            <person name="Gabaldon T."/>
        </authorList>
    </citation>
    <scope>NUCLEOTIDE SEQUENCE</scope>
    <source>
        <strain evidence="2">CBS2887</strain>
    </source>
</reference>
<evidence type="ECO:0000313" key="2">
    <source>
        <dbReference type="EMBL" id="KAH3687996.1"/>
    </source>
</evidence>
<dbReference type="AlphaFoldDB" id="A0A9P8TRR9"/>
<reference evidence="2" key="2">
    <citation type="submission" date="2021-01" db="EMBL/GenBank/DDBJ databases">
        <authorList>
            <person name="Schikora-Tamarit M.A."/>
        </authorList>
    </citation>
    <scope>NUCLEOTIDE SEQUENCE</scope>
    <source>
        <strain evidence="2">CBS2887</strain>
    </source>
</reference>
<sequence>MSLGTSTSLSSIPSLIWYVLWLKTFVSASNRSNGFTSSKLMNGKEELKNNSTRSESRNLANLERKLGIFFNCDSLGKYSQISISSSSSLWPSPSGLRSDASGSNVIATRFLYFIIIGLESTDWLMI</sequence>
<gene>
    <name evidence="2" type="ORF">WICPIJ_000990</name>
</gene>
<feature type="signal peptide" evidence="1">
    <location>
        <begin position="1"/>
        <end position="28"/>
    </location>
</feature>
<name>A0A9P8TRR9_WICPI</name>
<organism evidence="2 3">
    <name type="scientific">Wickerhamomyces pijperi</name>
    <name type="common">Yeast</name>
    <name type="synonym">Pichia pijperi</name>
    <dbReference type="NCBI Taxonomy" id="599730"/>
    <lineage>
        <taxon>Eukaryota</taxon>
        <taxon>Fungi</taxon>
        <taxon>Dikarya</taxon>
        <taxon>Ascomycota</taxon>
        <taxon>Saccharomycotina</taxon>
        <taxon>Saccharomycetes</taxon>
        <taxon>Phaffomycetales</taxon>
        <taxon>Wickerhamomycetaceae</taxon>
        <taxon>Wickerhamomyces</taxon>
    </lineage>
</organism>
<keyword evidence="1" id="KW-0732">Signal</keyword>
<comment type="caution">
    <text evidence="2">The sequence shown here is derived from an EMBL/GenBank/DDBJ whole genome shotgun (WGS) entry which is preliminary data.</text>
</comment>
<keyword evidence="3" id="KW-1185">Reference proteome</keyword>
<dbReference type="EMBL" id="JAEUBG010000552">
    <property type="protein sequence ID" value="KAH3687996.1"/>
    <property type="molecule type" value="Genomic_DNA"/>
</dbReference>
<accession>A0A9P8TRR9</accession>
<evidence type="ECO:0000313" key="3">
    <source>
        <dbReference type="Proteomes" id="UP000774326"/>
    </source>
</evidence>
<feature type="chain" id="PRO_5040182873" evidence="1">
    <location>
        <begin position="29"/>
        <end position="126"/>
    </location>
</feature>
<dbReference type="Proteomes" id="UP000774326">
    <property type="component" value="Unassembled WGS sequence"/>
</dbReference>
<proteinExistence type="predicted"/>
<evidence type="ECO:0000256" key="1">
    <source>
        <dbReference type="SAM" id="SignalP"/>
    </source>
</evidence>
<protein>
    <submittedName>
        <fullName evidence="2">Uncharacterized protein</fullName>
    </submittedName>
</protein>